<dbReference type="SUPFAM" id="SSF51316">
    <property type="entry name" value="Mss4-like"/>
    <property type="match status" value="1"/>
</dbReference>
<dbReference type="EMBL" id="JACAZH010000005">
    <property type="protein sequence ID" value="KAF7368108.1"/>
    <property type="molecule type" value="Genomic_DNA"/>
</dbReference>
<accession>A0A8H6YX81</accession>
<keyword evidence="2" id="KW-1185">Reference proteome</keyword>
<protein>
    <submittedName>
        <fullName evidence="1">GFA domain-containing protein</fullName>
    </submittedName>
</protein>
<evidence type="ECO:0000313" key="1">
    <source>
        <dbReference type="EMBL" id="KAF7368108.1"/>
    </source>
</evidence>
<proteinExistence type="predicted"/>
<gene>
    <name evidence="1" type="ORF">MSAN_00877000</name>
</gene>
<sequence>MPHQGKCLCGQTAITLNSTHTERVRNFRSTANIPWLRRGYVKFNRLCATAWIASKRAGVRSARPSLLLKRTSSSKGPLRNTLSRWHRGTQVLTRVFCSNCGSAISHLTVAFGDAQAIQTGNFADFEQVPVTTEYFVKDRWTGLQYLSFLG</sequence>
<dbReference type="InterPro" id="IPR011057">
    <property type="entry name" value="Mss4-like_sf"/>
</dbReference>
<dbReference type="Proteomes" id="UP000623467">
    <property type="component" value="Unassembled WGS sequence"/>
</dbReference>
<dbReference type="AlphaFoldDB" id="A0A8H6YX81"/>
<evidence type="ECO:0000313" key="2">
    <source>
        <dbReference type="Proteomes" id="UP000623467"/>
    </source>
</evidence>
<organism evidence="1 2">
    <name type="scientific">Mycena sanguinolenta</name>
    <dbReference type="NCBI Taxonomy" id="230812"/>
    <lineage>
        <taxon>Eukaryota</taxon>
        <taxon>Fungi</taxon>
        <taxon>Dikarya</taxon>
        <taxon>Basidiomycota</taxon>
        <taxon>Agaricomycotina</taxon>
        <taxon>Agaricomycetes</taxon>
        <taxon>Agaricomycetidae</taxon>
        <taxon>Agaricales</taxon>
        <taxon>Marasmiineae</taxon>
        <taxon>Mycenaceae</taxon>
        <taxon>Mycena</taxon>
    </lineage>
</organism>
<reference evidence="1" key="1">
    <citation type="submission" date="2020-05" db="EMBL/GenBank/DDBJ databases">
        <title>Mycena genomes resolve the evolution of fungal bioluminescence.</title>
        <authorList>
            <person name="Tsai I.J."/>
        </authorList>
    </citation>
    <scope>NUCLEOTIDE SEQUENCE</scope>
    <source>
        <strain evidence="1">160909Yilan</strain>
    </source>
</reference>
<name>A0A8H6YX81_9AGAR</name>
<dbReference type="OrthoDB" id="428768at2759"/>
<dbReference type="Gene3D" id="2.170.150.70">
    <property type="match status" value="1"/>
</dbReference>
<comment type="caution">
    <text evidence="1">The sequence shown here is derived from an EMBL/GenBank/DDBJ whole genome shotgun (WGS) entry which is preliminary data.</text>
</comment>